<dbReference type="EMBL" id="BGPR01017006">
    <property type="protein sequence ID" value="GBN74851.1"/>
    <property type="molecule type" value="Genomic_DNA"/>
</dbReference>
<proteinExistence type="predicted"/>
<keyword evidence="3" id="KW-1185">Reference proteome</keyword>
<name>A0A4Y2RGS8_ARAVE</name>
<comment type="caution">
    <text evidence="2">The sequence shown here is derived from an EMBL/GenBank/DDBJ whole genome shotgun (WGS) entry which is preliminary data.</text>
</comment>
<evidence type="ECO:0000256" key="1">
    <source>
        <dbReference type="SAM" id="MobiDB-lite"/>
    </source>
</evidence>
<dbReference type="Proteomes" id="UP000499080">
    <property type="component" value="Unassembled WGS sequence"/>
</dbReference>
<reference evidence="2 3" key="1">
    <citation type="journal article" date="2019" name="Sci. Rep.">
        <title>Orb-weaving spider Araneus ventricosus genome elucidates the spidroin gene catalogue.</title>
        <authorList>
            <person name="Kono N."/>
            <person name="Nakamura H."/>
            <person name="Ohtoshi R."/>
            <person name="Moran D.A.P."/>
            <person name="Shinohara A."/>
            <person name="Yoshida Y."/>
            <person name="Fujiwara M."/>
            <person name="Mori M."/>
            <person name="Tomita M."/>
            <person name="Arakawa K."/>
        </authorList>
    </citation>
    <scope>NUCLEOTIDE SEQUENCE [LARGE SCALE GENOMIC DNA]</scope>
</reference>
<feature type="region of interest" description="Disordered" evidence="1">
    <location>
        <begin position="39"/>
        <end position="62"/>
    </location>
</feature>
<gene>
    <name evidence="2" type="ORF">AVEN_163619_1</name>
</gene>
<organism evidence="2 3">
    <name type="scientific">Araneus ventricosus</name>
    <name type="common">Orbweaver spider</name>
    <name type="synonym">Epeira ventricosa</name>
    <dbReference type="NCBI Taxonomy" id="182803"/>
    <lineage>
        <taxon>Eukaryota</taxon>
        <taxon>Metazoa</taxon>
        <taxon>Ecdysozoa</taxon>
        <taxon>Arthropoda</taxon>
        <taxon>Chelicerata</taxon>
        <taxon>Arachnida</taxon>
        <taxon>Araneae</taxon>
        <taxon>Araneomorphae</taxon>
        <taxon>Entelegynae</taxon>
        <taxon>Araneoidea</taxon>
        <taxon>Araneidae</taxon>
        <taxon>Araneus</taxon>
    </lineage>
</organism>
<sequence>MHFKHLIAVLRACRYEVPDSNRTCAQGLKWLIHDPSTTRKFSYSSATPSNPKPPPSPNSLKNVSLKYSVQLPLLRIHERVIDTKSLPHHIDIRCNYSTRVRM</sequence>
<evidence type="ECO:0000313" key="2">
    <source>
        <dbReference type="EMBL" id="GBN74851.1"/>
    </source>
</evidence>
<dbReference type="AlphaFoldDB" id="A0A4Y2RGS8"/>
<accession>A0A4Y2RGS8</accession>
<protein>
    <submittedName>
        <fullName evidence="2">Uncharacterized protein</fullName>
    </submittedName>
</protein>
<evidence type="ECO:0000313" key="3">
    <source>
        <dbReference type="Proteomes" id="UP000499080"/>
    </source>
</evidence>